<evidence type="ECO:0000256" key="1">
    <source>
        <dbReference type="ARBA" id="ARBA00001933"/>
    </source>
</evidence>
<dbReference type="InterPro" id="IPR001926">
    <property type="entry name" value="TrpB-like_PALP"/>
</dbReference>
<dbReference type="PROSITE" id="PS00165">
    <property type="entry name" value="DEHYDRATASE_SER_THR"/>
    <property type="match status" value="1"/>
</dbReference>
<dbReference type="AlphaFoldDB" id="A0A6J4K673"/>
<evidence type="ECO:0000256" key="3">
    <source>
        <dbReference type="ARBA" id="ARBA00023239"/>
    </source>
</evidence>
<comment type="cofactor">
    <cofactor evidence="1">
        <name>pyridoxal 5'-phosphate</name>
        <dbReference type="ChEBI" id="CHEBI:597326"/>
    </cofactor>
</comment>
<evidence type="ECO:0000259" key="5">
    <source>
        <dbReference type="Pfam" id="PF00291"/>
    </source>
</evidence>
<dbReference type="Pfam" id="PF00291">
    <property type="entry name" value="PALP"/>
    <property type="match status" value="1"/>
</dbReference>
<dbReference type="SUPFAM" id="SSF53686">
    <property type="entry name" value="Tryptophan synthase beta subunit-like PLP-dependent enzymes"/>
    <property type="match status" value="1"/>
</dbReference>
<accession>A0A6J4K673</accession>
<sequence length="373" mass="38979">MDSRPARTGIWRHAARLPARTPQSAVTLGEGDTPLVRLHRWGARYGLRRVYAKLEFANPTGSYKDRGMAVLVQLAVEAGARHLVEDSSGNAGAAAAAYAARAGMTCTVYAPAAAPEAKLRQIRAYGAELVLVPGPRAAVADAARQAGATPGAYHVSHNDNPAFVPGNKTFAYELAEAYRNGEFQEWPSVGPVGEDGDPSSTERVTSSGEQSSAWHVVIPTGGGALFCGAWHGFLEERELGGLDSAILPRLHAAQTVACAPLAQAFAAGMTEPAIVERRPSVCGGIEIERPARGREILAAIHQSGGTATASEEVAILEERDRLALLEGIYAEPTSAAAFAALAQLAREGYVGADEIVVVAVTGSGLKDPGPDRS</sequence>
<dbReference type="GO" id="GO:0004795">
    <property type="term" value="F:threonine synthase activity"/>
    <property type="evidence" value="ECO:0007669"/>
    <property type="project" value="UniProtKB-EC"/>
</dbReference>
<keyword evidence="2" id="KW-0663">Pyridoxal phosphate</keyword>
<dbReference type="GO" id="GO:0004794">
    <property type="term" value="F:threonine deaminase activity"/>
    <property type="evidence" value="ECO:0007669"/>
    <property type="project" value="TreeGrafter"/>
</dbReference>
<feature type="compositionally biased region" description="Polar residues" evidence="4">
    <location>
        <begin position="198"/>
        <end position="211"/>
    </location>
</feature>
<dbReference type="GO" id="GO:0003941">
    <property type="term" value="F:L-serine ammonia-lyase activity"/>
    <property type="evidence" value="ECO:0007669"/>
    <property type="project" value="TreeGrafter"/>
</dbReference>
<dbReference type="Gene3D" id="3.40.50.1100">
    <property type="match status" value="3"/>
</dbReference>
<evidence type="ECO:0000313" key="6">
    <source>
        <dbReference type="EMBL" id="CAA9296135.1"/>
    </source>
</evidence>
<dbReference type="InterPro" id="IPR050147">
    <property type="entry name" value="Ser/Thr_Dehydratase"/>
</dbReference>
<evidence type="ECO:0000256" key="4">
    <source>
        <dbReference type="SAM" id="MobiDB-lite"/>
    </source>
</evidence>
<dbReference type="PANTHER" id="PTHR48078:SF6">
    <property type="entry name" value="L-THREONINE DEHYDRATASE CATABOLIC TDCB"/>
    <property type="match status" value="1"/>
</dbReference>
<gene>
    <name evidence="6" type="ORF">AVDCRST_MAG77-5579</name>
</gene>
<dbReference type="GO" id="GO:0009097">
    <property type="term" value="P:isoleucine biosynthetic process"/>
    <property type="evidence" value="ECO:0007669"/>
    <property type="project" value="TreeGrafter"/>
</dbReference>
<organism evidence="6">
    <name type="scientific">uncultured Chloroflexota bacterium</name>
    <dbReference type="NCBI Taxonomy" id="166587"/>
    <lineage>
        <taxon>Bacteria</taxon>
        <taxon>Bacillati</taxon>
        <taxon>Chloroflexota</taxon>
        <taxon>environmental samples</taxon>
    </lineage>
</organism>
<keyword evidence="3 6" id="KW-0456">Lyase</keyword>
<protein>
    <submittedName>
        <fullName evidence="6">Threonine synthase</fullName>
        <ecNumber evidence="6">4.2.3.1</ecNumber>
    </submittedName>
</protein>
<feature type="domain" description="Tryptophan synthase beta chain-like PALP" evidence="5">
    <location>
        <begin position="26"/>
        <end position="362"/>
    </location>
</feature>
<reference evidence="6" key="1">
    <citation type="submission" date="2020-02" db="EMBL/GenBank/DDBJ databases">
        <authorList>
            <person name="Meier V. D."/>
        </authorList>
    </citation>
    <scope>NUCLEOTIDE SEQUENCE</scope>
    <source>
        <strain evidence="6">AVDCRST_MAG77</strain>
    </source>
</reference>
<feature type="region of interest" description="Disordered" evidence="4">
    <location>
        <begin position="185"/>
        <end position="211"/>
    </location>
</feature>
<evidence type="ECO:0000256" key="2">
    <source>
        <dbReference type="ARBA" id="ARBA00022898"/>
    </source>
</evidence>
<proteinExistence type="predicted"/>
<name>A0A6J4K673_9CHLR</name>
<dbReference type="InterPro" id="IPR000634">
    <property type="entry name" value="Ser/Thr_deHydtase_PyrdxlP-BS"/>
</dbReference>
<dbReference type="InterPro" id="IPR036052">
    <property type="entry name" value="TrpB-like_PALP_sf"/>
</dbReference>
<dbReference type="GO" id="GO:0006565">
    <property type="term" value="P:L-serine catabolic process"/>
    <property type="evidence" value="ECO:0007669"/>
    <property type="project" value="TreeGrafter"/>
</dbReference>
<dbReference type="GO" id="GO:0030170">
    <property type="term" value="F:pyridoxal phosphate binding"/>
    <property type="evidence" value="ECO:0007669"/>
    <property type="project" value="InterPro"/>
</dbReference>
<dbReference type="GO" id="GO:0006567">
    <property type="term" value="P:L-threonine catabolic process"/>
    <property type="evidence" value="ECO:0007669"/>
    <property type="project" value="TreeGrafter"/>
</dbReference>
<dbReference type="EMBL" id="CADCTC010000272">
    <property type="protein sequence ID" value="CAA9296135.1"/>
    <property type="molecule type" value="Genomic_DNA"/>
</dbReference>
<dbReference type="PANTHER" id="PTHR48078">
    <property type="entry name" value="THREONINE DEHYDRATASE, MITOCHONDRIAL-RELATED"/>
    <property type="match status" value="1"/>
</dbReference>
<dbReference type="EC" id="4.2.3.1" evidence="6"/>